<feature type="transmembrane region" description="Helical" evidence="8">
    <location>
        <begin position="169"/>
        <end position="190"/>
    </location>
</feature>
<dbReference type="GO" id="GO:0005886">
    <property type="term" value="C:plasma membrane"/>
    <property type="evidence" value="ECO:0007669"/>
    <property type="project" value="UniProtKB-SubCell"/>
</dbReference>
<sequence length="383" mass="39735">MTRAPGRWRWLLWPLPLIAGAYEASRADGASWTPWRGAMVDLQAIIGASGRLLSGEDLYGGGGVPFSMPPAMALFGIPFAIAGPEAAQLLWVLITAGLVAALLVAPLLAYRSPALARSAWVPLLAALLITLAVPIRDNFRLGQVTVLITCLLIADLVRPRPGPRLPRGVLTGIAAALAVFPVVVVILQLASPRHRRAGLFGATTAIGITLLAWLAAPVSSLRYWSATLAGRHLAEGNAYERETNGSLPAVLARGLGEQPTTTVLGTVLALVVLAAALAAGLALCRSGRHLAGMLTAGLGGVVIMPLAFPQAWVIALPLAAIMLVRCGPWLWQLAAAVLGLWACVQPASRVGGELVAAGSLLLTLAWFAVVIAGAAAQRAGMPR</sequence>
<feature type="chain" id="PRO_5039028222" description="DUF2029 domain-containing protein" evidence="9">
    <location>
        <begin position="20"/>
        <end position="383"/>
    </location>
</feature>
<dbReference type="RefSeq" id="WP_179444529.1">
    <property type="nucleotide sequence ID" value="NZ_JACBZS010000001.1"/>
</dbReference>
<feature type="transmembrane region" description="Helical" evidence="8">
    <location>
        <begin position="114"/>
        <end position="133"/>
    </location>
</feature>
<dbReference type="GO" id="GO:0016758">
    <property type="term" value="F:hexosyltransferase activity"/>
    <property type="evidence" value="ECO:0007669"/>
    <property type="project" value="InterPro"/>
</dbReference>
<evidence type="ECO:0000313" key="11">
    <source>
        <dbReference type="Proteomes" id="UP000527616"/>
    </source>
</evidence>
<evidence type="ECO:0000256" key="9">
    <source>
        <dbReference type="SAM" id="SignalP"/>
    </source>
</evidence>
<keyword evidence="9" id="KW-0732">Signal</keyword>
<evidence type="ECO:0000256" key="3">
    <source>
        <dbReference type="ARBA" id="ARBA00022679"/>
    </source>
</evidence>
<accession>A0A7Z0D806</accession>
<proteinExistence type="inferred from homology"/>
<evidence type="ECO:0000256" key="4">
    <source>
        <dbReference type="ARBA" id="ARBA00022692"/>
    </source>
</evidence>
<dbReference type="Pfam" id="PF09594">
    <property type="entry name" value="GT87"/>
    <property type="match status" value="1"/>
</dbReference>
<evidence type="ECO:0000256" key="2">
    <source>
        <dbReference type="ARBA" id="ARBA00022475"/>
    </source>
</evidence>
<evidence type="ECO:0008006" key="12">
    <source>
        <dbReference type="Google" id="ProtNLM"/>
    </source>
</evidence>
<feature type="signal peptide" evidence="9">
    <location>
        <begin position="1"/>
        <end position="19"/>
    </location>
</feature>
<feature type="transmembrane region" description="Helical" evidence="8">
    <location>
        <begin position="263"/>
        <end position="283"/>
    </location>
</feature>
<comment type="subcellular location">
    <subcellularLocation>
        <location evidence="1">Cell membrane</location>
        <topology evidence="1">Multi-pass membrane protein</topology>
    </subcellularLocation>
</comment>
<evidence type="ECO:0000313" key="10">
    <source>
        <dbReference type="EMBL" id="NYI70587.1"/>
    </source>
</evidence>
<feature type="transmembrane region" description="Helical" evidence="8">
    <location>
        <begin position="197"/>
        <end position="216"/>
    </location>
</feature>
<evidence type="ECO:0000256" key="1">
    <source>
        <dbReference type="ARBA" id="ARBA00004651"/>
    </source>
</evidence>
<feature type="transmembrane region" description="Helical" evidence="8">
    <location>
        <begin position="314"/>
        <end position="342"/>
    </location>
</feature>
<keyword evidence="4 8" id="KW-0812">Transmembrane</keyword>
<organism evidence="10 11">
    <name type="scientific">Naumannella cuiyingiana</name>
    <dbReference type="NCBI Taxonomy" id="1347891"/>
    <lineage>
        <taxon>Bacteria</taxon>
        <taxon>Bacillati</taxon>
        <taxon>Actinomycetota</taxon>
        <taxon>Actinomycetes</taxon>
        <taxon>Propionibacteriales</taxon>
        <taxon>Propionibacteriaceae</taxon>
        <taxon>Naumannella</taxon>
    </lineage>
</organism>
<dbReference type="AlphaFoldDB" id="A0A7Z0D806"/>
<evidence type="ECO:0000256" key="8">
    <source>
        <dbReference type="SAM" id="Phobius"/>
    </source>
</evidence>
<protein>
    <recommendedName>
        <fullName evidence="12">DUF2029 domain-containing protein</fullName>
    </recommendedName>
</protein>
<reference evidence="10 11" key="1">
    <citation type="submission" date="2020-07" db="EMBL/GenBank/DDBJ databases">
        <title>Sequencing the genomes of 1000 actinobacteria strains.</title>
        <authorList>
            <person name="Klenk H.-P."/>
        </authorList>
    </citation>
    <scope>NUCLEOTIDE SEQUENCE [LARGE SCALE GENOMIC DNA]</scope>
    <source>
        <strain evidence="10 11">DSM 103164</strain>
    </source>
</reference>
<evidence type="ECO:0000256" key="7">
    <source>
        <dbReference type="ARBA" id="ARBA00024033"/>
    </source>
</evidence>
<keyword evidence="5 8" id="KW-1133">Transmembrane helix</keyword>
<evidence type="ECO:0000256" key="5">
    <source>
        <dbReference type="ARBA" id="ARBA00022989"/>
    </source>
</evidence>
<name>A0A7Z0D806_9ACTN</name>
<keyword evidence="11" id="KW-1185">Reference proteome</keyword>
<evidence type="ECO:0000256" key="6">
    <source>
        <dbReference type="ARBA" id="ARBA00023136"/>
    </source>
</evidence>
<feature type="transmembrane region" description="Helical" evidence="8">
    <location>
        <begin position="89"/>
        <end position="108"/>
    </location>
</feature>
<feature type="transmembrane region" description="Helical" evidence="8">
    <location>
        <begin position="58"/>
        <end position="82"/>
    </location>
</feature>
<comment type="caution">
    <text evidence="10">The sequence shown here is derived from an EMBL/GenBank/DDBJ whole genome shotgun (WGS) entry which is preliminary data.</text>
</comment>
<dbReference type="Proteomes" id="UP000527616">
    <property type="component" value="Unassembled WGS sequence"/>
</dbReference>
<keyword evidence="2" id="KW-1003">Cell membrane</keyword>
<comment type="similarity">
    <text evidence="7">Belongs to the glycosyltransferase 87 family.</text>
</comment>
<dbReference type="InterPro" id="IPR018584">
    <property type="entry name" value="GT87"/>
</dbReference>
<keyword evidence="3" id="KW-0808">Transferase</keyword>
<feature type="transmembrane region" description="Helical" evidence="8">
    <location>
        <begin position="354"/>
        <end position="376"/>
    </location>
</feature>
<dbReference type="EMBL" id="JACBZS010000001">
    <property type="protein sequence ID" value="NYI70587.1"/>
    <property type="molecule type" value="Genomic_DNA"/>
</dbReference>
<keyword evidence="6 8" id="KW-0472">Membrane</keyword>
<gene>
    <name evidence="10" type="ORF">GGQ54_001147</name>
</gene>
<feature type="transmembrane region" description="Helical" evidence="8">
    <location>
        <begin position="290"/>
        <end position="308"/>
    </location>
</feature>